<dbReference type="InterPro" id="IPR016036">
    <property type="entry name" value="Malonyl_transacylase_ACP-bd"/>
</dbReference>
<dbReference type="Gene3D" id="3.40.47.10">
    <property type="match status" value="2"/>
</dbReference>
<evidence type="ECO:0000256" key="1">
    <source>
        <dbReference type="ARBA" id="ARBA00022450"/>
    </source>
</evidence>
<dbReference type="GeneID" id="25978232"/>
<dbReference type="PROSITE" id="PS00606">
    <property type="entry name" value="KS3_1"/>
    <property type="match status" value="1"/>
</dbReference>
<keyword evidence="1" id="KW-0596">Phosphopantetheine</keyword>
<dbReference type="InterPro" id="IPR014030">
    <property type="entry name" value="Ketoacyl_synth_N"/>
</dbReference>
<keyword evidence="10" id="KW-1185">Reference proteome</keyword>
<dbReference type="GO" id="GO:0044550">
    <property type="term" value="P:secondary metabolite biosynthetic process"/>
    <property type="evidence" value="ECO:0007669"/>
    <property type="project" value="TreeGrafter"/>
</dbReference>
<feature type="region of interest" description="C-terminal hotdog fold" evidence="6">
    <location>
        <begin position="907"/>
        <end position="1057"/>
    </location>
</feature>
<dbReference type="Pfam" id="PF08659">
    <property type="entry name" value="KR"/>
    <property type="match status" value="1"/>
</dbReference>
<dbReference type="SMART" id="SM00826">
    <property type="entry name" value="PKS_DH"/>
    <property type="match status" value="1"/>
</dbReference>
<reference evidence="9 10" key="1">
    <citation type="journal article" date="2011" name="Proc. Natl. Acad. Sci. U.S.A.">
        <title>Genome and transcriptome analyses of the mountain pine beetle-fungal symbiont Grosmannia clavigera, a lodgepole pine pathogen.</title>
        <authorList>
            <person name="DiGuistini S."/>
            <person name="Wang Y."/>
            <person name="Liao N.Y."/>
            <person name="Taylor G."/>
            <person name="Tanguay P."/>
            <person name="Feau N."/>
            <person name="Henrissat B."/>
            <person name="Chan S.K."/>
            <person name="Hesse-Orce U."/>
            <person name="Alamouti S.M."/>
            <person name="Tsui C.K.M."/>
            <person name="Docking R.T."/>
            <person name="Levasseur A."/>
            <person name="Haridas S."/>
            <person name="Robertson G."/>
            <person name="Birol I."/>
            <person name="Holt R.A."/>
            <person name="Marra M.A."/>
            <person name="Hamelin R.C."/>
            <person name="Hirst M."/>
            <person name="Jones S.J.M."/>
            <person name="Bohlmann J."/>
            <person name="Breuil C."/>
        </authorList>
    </citation>
    <scope>NUCLEOTIDE SEQUENCE [LARGE SCALE GENOMIC DNA]</scope>
    <source>
        <strain evidence="10">kw1407 / UAMH 11150</strain>
    </source>
</reference>
<dbReference type="InterPro" id="IPR020843">
    <property type="entry name" value="ER"/>
</dbReference>
<dbReference type="InterPro" id="IPR011032">
    <property type="entry name" value="GroES-like_sf"/>
</dbReference>
<feature type="active site" description="Proton acceptor; for dehydratase activity" evidence="6">
    <location>
        <position position="773"/>
    </location>
</feature>
<dbReference type="SMART" id="SM00822">
    <property type="entry name" value="PKS_KR"/>
    <property type="match status" value="1"/>
</dbReference>
<dbReference type="PROSITE" id="PS52004">
    <property type="entry name" value="KS3_2"/>
    <property type="match status" value="1"/>
</dbReference>
<keyword evidence="4" id="KW-0560">Oxidoreductase</keyword>
<evidence type="ECO:0000256" key="5">
    <source>
        <dbReference type="ARBA" id="ARBA00023268"/>
    </source>
</evidence>
<dbReference type="OrthoDB" id="329835at2759"/>
<dbReference type="InterPro" id="IPR042104">
    <property type="entry name" value="PKS_dehydratase_sf"/>
</dbReference>
<evidence type="ECO:0000256" key="4">
    <source>
        <dbReference type="ARBA" id="ARBA00023002"/>
    </source>
</evidence>
<feature type="region of interest" description="N-terminal hotdog fold" evidence="6">
    <location>
        <begin position="741"/>
        <end position="878"/>
    </location>
</feature>
<dbReference type="Pfam" id="PF21089">
    <property type="entry name" value="PKS_DH_N"/>
    <property type="match status" value="1"/>
</dbReference>
<evidence type="ECO:0000256" key="2">
    <source>
        <dbReference type="ARBA" id="ARBA00022553"/>
    </source>
</evidence>
<dbReference type="EMBL" id="GL629787">
    <property type="protein sequence ID" value="EFX01892.1"/>
    <property type="molecule type" value="Genomic_DNA"/>
</dbReference>
<keyword evidence="2" id="KW-0597">Phosphoprotein</keyword>
<dbReference type="InterPro" id="IPR050091">
    <property type="entry name" value="PKS_NRPS_Biosynth_Enz"/>
</dbReference>
<evidence type="ECO:0000313" key="10">
    <source>
        <dbReference type="Proteomes" id="UP000007796"/>
    </source>
</evidence>
<dbReference type="GO" id="GO:0006633">
    <property type="term" value="P:fatty acid biosynthetic process"/>
    <property type="evidence" value="ECO:0007669"/>
    <property type="project" value="InterPro"/>
</dbReference>
<dbReference type="STRING" id="655863.F0XK23"/>
<accession>F0XK23</accession>
<keyword evidence="3" id="KW-0808">Transferase</keyword>
<proteinExistence type="predicted"/>
<dbReference type="GO" id="GO:0004315">
    <property type="term" value="F:3-oxoacyl-[acyl-carrier-protein] synthase activity"/>
    <property type="evidence" value="ECO:0007669"/>
    <property type="project" value="InterPro"/>
</dbReference>
<sequence length="2210" mass="241438">MDVQEAAPNNGTSNAIAVVGMACRFPGAATDIESFWEMLRNGKDAWSEIPEDRFNTKGWYHPDPNRPGSFHIRGAHFLKEDIAAFDAPFFSISTAEAISMDPQQRILLEVVYEALDSDYEQPCMRDPDTTPPYAATGNGVAILANRISHVFDFSGTSQTIDTGCSASLIAVHQACKSLLGGESSLAIAAGVGLIFSPNTLVPMANLNILSPDGRCFTFDERANGYGRGEGVGVVILKRLEDAIAANDTIRAIIRATASNQDGHTQGDIKEAQAVSEVFCQQRTSDRPLIIGSVKPNIGHLEGSAGVAGIIKGILVAERGYIPKHLNFTSPNPNIDFNNMKLQIASQLSPWPVDGLRRVSVNSFGFGGTNAHVVLDDVPHFLAENDIAGGQHNTFIYPSDKFPFSLWDELHRDKDTSRIDEPQIAQPATTAIQVALVDLLIASGIQPAAVVGHSSGEIAAAYALGAIHREDAWKIAYYRGQCVRNISTLAPDVHGRMLAAELSEDDARRMVSDAGTQSVCIACINGPASATLSGDAEEISHLYTCFQKKGIRTVMVNVDVAYHSPHMHIVESIYLNAIKDVTPLQQKSNGVFFSSVYGRRILASDLGAEYWVKNMVLPVQFFKAVTEVMSQMSPAVFLEVSPHRVWKSTLRQIHSSATASGTSPVYLSLLSRESDACDTALDALGGLWAQGLSFKLEWASSSYGEKPRHLADTPSYPWDHSRRYWHESHLSKANRFRSHGREDIIGAPLENSTPQAPSWRGFFRVQENPWLEDHVIQKSIFYPAGGMVAMAIEAAKQLSESSRTLKGFEVKEISIIKPMLIPRSPQGLENMFSARLLDKDDALSSKNLTCYEFSILSKPEDSLWIVHAKGRVSIVYGEECPDPDDYIDPGQTTKVQRQAFYRAREACDIEHSPRQFYEDLDVIGMTYGPQFRNLTEIRTDNTAAYTVIEIPDTKACMPFQFEFDHVIHPTTLDTMIQTVLVLSDGVGEAMLPCSIGRIYVSASLPKGAGSQFRGYTTAHKTHMHTARADISMFDYQLCAPVVTIENLMLKSVPSSGNDGFLPSHRNLCSEIVWKMDIGANCSLGIDLPESFQDMIDAASHKNPALSILCHVHPLYESVEAPPSFAKQHVAASYFSGLIFDVLTVGHETPRFSQLVISGSELLWRQLCESKRSYPGVERVHSSEMPSANSQFDVVVVSVGVAGPRDIDSQLFRCVAPDGWIIVVPEETGIFSTEQRTELANAVHAAGFQGSKAQNDTFRFFAAQKNSTTASQTTSENTILLVLPDQMSELTKALRDTIRPIIKNSLSLEILEVPFSTISSLSNEELAFSCMCLVELDASTIFCMREDEYESIRRLLMVTKGLLWLTRGAQLGAKDPSRSPFLGLARAIRSEDAKKNIISLDIDVQPAENRIHNMEQLAEKTVLLLKRACSDLPPEPFVEDVEFVFSEGHLMIPRLMPLPTLNRLIEHGPTMPQSVARIPLTLKDKALKLDNTSVEKPSGLLFVEDQEGLHRPLHPDEVRIAVVGTNLLPEDIALASLGAPNAKVGTDAFGHVVEVGINVKDVWPYCRVVARMRDTIKTHVIAHKSRVRRILHQGEWPGSCPTAFATALYALRTRRRSLEGEVVLVYGASSAYGQAAIWIALALGNKVLVACKSSMERKLMLESFKLPASHVIDAQCSDVEFELRILSATFNRGVDVVFDPTSKFIEQAFCCASEGGCVIRVAWAGCDGSAVRLPLKNVSLETVDLGLLEARNPLEVERLFFEVDQILQLAPKLGAINGTLEYRMSQVQDALKAATADPFAGSYVVTTHSDSIHPNTVNIPVPLTQTPRLSQSSTYLLIGGLGGLGRAIAEHLVTNGARCIAFFSRSGGSAPPAQAFIAKLNAKGVYARAFAVDICNEAQLGTAIRELYGSMPPIQGAIQCAAVVTDAAFPNMDYGCWKQCFGPKTIGSYNLHQLLPRAMDFFVFLSSLSGIIGNRGQANYAAGNSFQDALARHRSSQGMHSVSLDLGLVLGAGMVAEDESLLDAMRARGFLGTRLQDVLFILDRAMARPGTENIDIPPQIVTSVGTGGLTIQNQPSDPFWTRAALFRYLNQVDAPPRGFNKITGGSSHSGGSENLRTAIQRTASMEDAAYLICTALIASLARRKSMVPSDFDPLQSLDSYGIDSLDSLFILGWISRETGVTMQTVDGLTITQLSQAVAQRSFEALEQDAVRG</sequence>
<dbReference type="InterPro" id="IPR016039">
    <property type="entry name" value="Thiolase-like"/>
</dbReference>
<dbReference type="PANTHER" id="PTHR43775:SF29">
    <property type="entry name" value="ASPERFURANONE POLYKETIDE SYNTHASE AFOG-RELATED"/>
    <property type="match status" value="1"/>
</dbReference>
<evidence type="ECO:0000256" key="6">
    <source>
        <dbReference type="PROSITE-ProRule" id="PRU01363"/>
    </source>
</evidence>
<dbReference type="Proteomes" id="UP000007796">
    <property type="component" value="Unassembled WGS sequence"/>
</dbReference>
<dbReference type="SMART" id="SM00825">
    <property type="entry name" value="PKS_KS"/>
    <property type="match status" value="1"/>
</dbReference>
<dbReference type="GO" id="GO:0004312">
    <property type="term" value="F:fatty acid synthase activity"/>
    <property type="evidence" value="ECO:0007669"/>
    <property type="project" value="TreeGrafter"/>
</dbReference>
<dbReference type="InterPro" id="IPR014043">
    <property type="entry name" value="Acyl_transferase_dom"/>
</dbReference>
<dbReference type="Gene3D" id="3.10.129.110">
    <property type="entry name" value="Polyketide synthase dehydratase"/>
    <property type="match status" value="1"/>
</dbReference>
<dbReference type="InterPro" id="IPR013968">
    <property type="entry name" value="PKS_KR"/>
</dbReference>
<dbReference type="GO" id="GO:0016491">
    <property type="term" value="F:oxidoreductase activity"/>
    <property type="evidence" value="ECO:0007669"/>
    <property type="project" value="UniProtKB-KW"/>
</dbReference>
<dbReference type="SUPFAM" id="SSF51735">
    <property type="entry name" value="NAD(P)-binding Rossmann-fold domains"/>
    <property type="match status" value="2"/>
</dbReference>
<keyword evidence="5" id="KW-0511">Multifunctional enzyme</keyword>
<feature type="active site" description="Proton donor; for dehydratase activity" evidence="6">
    <location>
        <position position="972"/>
    </location>
</feature>
<dbReference type="SMART" id="SM00829">
    <property type="entry name" value="PKS_ER"/>
    <property type="match status" value="1"/>
</dbReference>
<dbReference type="Pfam" id="PF16197">
    <property type="entry name" value="KAsynt_C_assoc"/>
    <property type="match status" value="1"/>
</dbReference>
<dbReference type="InterPro" id="IPR049900">
    <property type="entry name" value="PKS_mFAS_DH"/>
</dbReference>
<dbReference type="PANTHER" id="PTHR43775">
    <property type="entry name" value="FATTY ACID SYNTHASE"/>
    <property type="match status" value="1"/>
</dbReference>
<dbReference type="InterPro" id="IPR020841">
    <property type="entry name" value="PKS_Beta-ketoAc_synthase_dom"/>
</dbReference>
<dbReference type="Pfam" id="PF14765">
    <property type="entry name" value="PS-DH"/>
    <property type="match status" value="1"/>
</dbReference>
<dbReference type="PROSITE" id="PS52019">
    <property type="entry name" value="PKS_MFAS_DH"/>
    <property type="match status" value="1"/>
</dbReference>
<dbReference type="HOGENOM" id="CLU_000022_31_0_1"/>
<feature type="domain" description="Ketosynthase family 3 (KS3)" evidence="7">
    <location>
        <begin position="13"/>
        <end position="376"/>
    </location>
</feature>
<evidence type="ECO:0000256" key="3">
    <source>
        <dbReference type="ARBA" id="ARBA00022679"/>
    </source>
</evidence>
<dbReference type="InterPro" id="IPR049552">
    <property type="entry name" value="PKS_DH_N"/>
</dbReference>
<dbReference type="InterPro" id="IPR049551">
    <property type="entry name" value="PKS_DH_C"/>
</dbReference>
<evidence type="ECO:0000259" key="8">
    <source>
        <dbReference type="PROSITE" id="PS52019"/>
    </source>
</evidence>
<protein>
    <submittedName>
        <fullName evidence="9">Polyketide synthase</fullName>
    </submittedName>
</protein>
<dbReference type="eggNOG" id="KOG1202">
    <property type="taxonomic scope" value="Eukaryota"/>
</dbReference>
<dbReference type="Pfam" id="PF00698">
    <property type="entry name" value="Acyl_transf_1"/>
    <property type="match status" value="1"/>
</dbReference>
<dbReference type="InterPro" id="IPR016035">
    <property type="entry name" value="Acyl_Trfase/lysoPLipase"/>
</dbReference>
<dbReference type="CDD" id="cd05195">
    <property type="entry name" value="enoyl_red"/>
    <property type="match status" value="1"/>
</dbReference>
<evidence type="ECO:0000313" key="9">
    <source>
        <dbReference type="EMBL" id="EFX01892.1"/>
    </source>
</evidence>
<dbReference type="InterPro" id="IPR018201">
    <property type="entry name" value="Ketoacyl_synth_AS"/>
</dbReference>
<dbReference type="SUPFAM" id="SSF50129">
    <property type="entry name" value="GroES-like"/>
    <property type="match status" value="1"/>
</dbReference>
<dbReference type="InterPro" id="IPR036291">
    <property type="entry name" value="NAD(P)-bd_dom_sf"/>
</dbReference>
<dbReference type="Gene3D" id="3.90.180.10">
    <property type="entry name" value="Medium-chain alcohol dehydrogenases, catalytic domain"/>
    <property type="match status" value="1"/>
</dbReference>
<dbReference type="RefSeq" id="XP_014171374.1">
    <property type="nucleotide sequence ID" value="XM_014315899.1"/>
</dbReference>
<dbReference type="SUPFAM" id="SSF55048">
    <property type="entry name" value="Probable ACP-binding domain of malonyl-CoA ACP transacylase"/>
    <property type="match status" value="1"/>
</dbReference>
<dbReference type="CDD" id="cd00833">
    <property type="entry name" value="PKS"/>
    <property type="match status" value="1"/>
</dbReference>
<evidence type="ECO:0000259" key="7">
    <source>
        <dbReference type="PROSITE" id="PS52004"/>
    </source>
</evidence>
<dbReference type="InterPro" id="IPR032821">
    <property type="entry name" value="PKS_assoc"/>
</dbReference>
<dbReference type="InParanoid" id="F0XK23"/>
<dbReference type="Pfam" id="PF00109">
    <property type="entry name" value="ketoacyl-synt"/>
    <property type="match status" value="2"/>
</dbReference>
<dbReference type="SUPFAM" id="SSF53901">
    <property type="entry name" value="Thiolase-like"/>
    <property type="match status" value="1"/>
</dbReference>
<dbReference type="Gene3D" id="3.40.50.720">
    <property type="entry name" value="NAD(P)-binding Rossmann-like Domain"/>
    <property type="match status" value="2"/>
</dbReference>
<name>F0XK23_GROCL</name>
<dbReference type="InterPro" id="IPR020807">
    <property type="entry name" value="PKS_DH"/>
</dbReference>
<dbReference type="InterPro" id="IPR057326">
    <property type="entry name" value="KR_dom"/>
</dbReference>
<feature type="domain" description="PKS/mFAS DH" evidence="8">
    <location>
        <begin position="741"/>
        <end position="1057"/>
    </location>
</feature>
<dbReference type="InterPro" id="IPR001227">
    <property type="entry name" value="Ac_transferase_dom_sf"/>
</dbReference>
<dbReference type="SMART" id="SM00827">
    <property type="entry name" value="PKS_AT"/>
    <property type="match status" value="1"/>
</dbReference>
<gene>
    <name evidence="9" type="ORF">CMQ_4963</name>
</gene>
<dbReference type="SUPFAM" id="SSF52151">
    <property type="entry name" value="FabD/lysophospholipase-like"/>
    <property type="match status" value="1"/>
</dbReference>
<dbReference type="Gene3D" id="3.40.366.10">
    <property type="entry name" value="Malonyl-Coenzyme A Acyl Carrier Protein, domain 2"/>
    <property type="match status" value="1"/>
</dbReference>
<organism evidence="10">
    <name type="scientific">Grosmannia clavigera (strain kw1407 / UAMH 11150)</name>
    <name type="common">Blue stain fungus</name>
    <name type="synonym">Graphiocladiella clavigera</name>
    <dbReference type="NCBI Taxonomy" id="655863"/>
    <lineage>
        <taxon>Eukaryota</taxon>
        <taxon>Fungi</taxon>
        <taxon>Dikarya</taxon>
        <taxon>Ascomycota</taxon>
        <taxon>Pezizomycotina</taxon>
        <taxon>Sordariomycetes</taxon>
        <taxon>Sordariomycetidae</taxon>
        <taxon>Ophiostomatales</taxon>
        <taxon>Ophiostomataceae</taxon>
        <taxon>Leptographium</taxon>
    </lineage>
</organism>